<dbReference type="GO" id="GO:0005524">
    <property type="term" value="F:ATP binding"/>
    <property type="evidence" value="ECO:0007669"/>
    <property type="project" value="UniProtKB-UniRule"/>
</dbReference>
<name>A0AAD1U1K8_EUPCR</name>
<dbReference type="PROSITE" id="PS50222">
    <property type="entry name" value="EF_HAND_2"/>
    <property type="match status" value="3"/>
</dbReference>
<dbReference type="InterPro" id="IPR000719">
    <property type="entry name" value="Prot_kinase_dom"/>
</dbReference>
<evidence type="ECO:0000256" key="6">
    <source>
        <dbReference type="ARBA" id="ARBA00022723"/>
    </source>
</evidence>
<dbReference type="FunFam" id="3.30.200.20:FF:000315">
    <property type="entry name" value="Calcium-dependent protein kinase 3"/>
    <property type="match status" value="1"/>
</dbReference>
<feature type="domain" description="EF-hand" evidence="18">
    <location>
        <begin position="335"/>
        <end position="370"/>
    </location>
</feature>
<evidence type="ECO:0000256" key="9">
    <source>
        <dbReference type="ARBA" id="ARBA00022777"/>
    </source>
</evidence>
<evidence type="ECO:0000259" key="17">
    <source>
        <dbReference type="PROSITE" id="PS50011"/>
    </source>
</evidence>
<dbReference type="InterPro" id="IPR011009">
    <property type="entry name" value="Kinase-like_dom_sf"/>
</dbReference>
<dbReference type="InterPro" id="IPR011992">
    <property type="entry name" value="EF-hand-dom_pair"/>
</dbReference>
<dbReference type="PROSITE" id="PS00107">
    <property type="entry name" value="PROTEIN_KINASE_ATP"/>
    <property type="match status" value="1"/>
</dbReference>
<accession>A0AAD1U1K8</accession>
<evidence type="ECO:0000256" key="11">
    <source>
        <dbReference type="ARBA" id="ARBA00022840"/>
    </source>
</evidence>
<comment type="catalytic activity">
    <reaction evidence="14">
        <text>L-seryl-[protein] + ATP = O-phospho-L-seryl-[protein] + ADP + H(+)</text>
        <dbReference type="Rhea" id="RHEA:17989"/>
        <dbReference type="Rhea" id="RHEA-COMP:9863"/>
        <dbReference type="Rhea" id="RHEA-COMP:11604"/>
        <dbReference type="ChEBI" id="CHEBI:15378"/>
        <dbReference type="ChEBI" id="CHEBI:29999"/>
        <dbReference type="ChEBI" id="CHEBI:30616"/>
        <dbReference type="ChEBI" id="CHEBI:83421"/>
        <dbReference type="ChEBI" id="CHEBI:456216"/>
        <dbReference type="EC" id="2.7.11.1"/>
    </reaction>
</comment>
<dbReference type="PROSITE" id="PS00108">
    <property type="entry name" value="PROTEIN_KINASE_ST"/>
    <property type="match status" value="1"/>
</dbReference>
<feature type="domain" description="Protein kinase" evidence="17">
    <location>
        <begin position="33"/>
        <end position="289"/>
    </location>
</feature>
<keyword evidence="9" id="KW-0418">Kinase</keyword>
<keyword evidence="5" id="KW-0808">Transferase</keyword>
<dbReference type="Pfam" id="PF13499">
    <property type="entry name" value="EF-hand_7"/>
    <property type="match status" value="2"/>
</dbReference>
<sequence>MGCVSSSTKPTKKIVRERRKSRMGLQDFKMKYKISNKVLGSGGFGKVFEASLVNDKTHKSAIKVISKKKLEGVVEEIFDEIAVLKNLDHPNIVKYIEMFENNDYLYIVTELCEGGELYSYIHDKVSKDGNFKESEAADIMKMLLMAIVHCHSYKIAHRDIKPENIMLNKEGHVTLIDFGLSKQKDIKGMKSVVGSPYYVAPEVLEGEYGLKCDIWSLGVILYILLCGYLPFSGKNAMDIFAKISEGKYSMKHKEWDSVSDEAKDLVTKMLEMNPKKRLSAQKCLNHEWFEIAEKLKGEEGDALDLDLLQNLKEFKSTSMLKKTAMSVLVKLLTAKEIGKLKKQFEAIDTDFTGYIDAEELSTAMKKSNLNVPAKEIDKIISEIDYKGNNQINYSEFIAATLKTKKILNDSRLKVLFKEFDVDNSGYITKDNLEEAFERLDKKVTKQEIKEIYEQHDHAKDGRISYDEFKIMMLGEDDIIDTASES</sequence>
<dbReference type="CDD" id="cd05117">
    <property type="entry name" value="STKc_CAMK"/>
    <property type="match status" value="1"/>
</dbReference>
<evidence type="ECO:0000256" key="7">
    <source>
        <dbReference type="ARBA" id="ARBA00022737"/>
    </source>
</evidence>
<evidence type="ECO:0000256" key="1">
    <source>
        <dbReference type="ARBA" id="ARBA00001946"/>
    </source>
</evidence>
<comment type="catalytic activity">
    <reaction evidence="13">
        <text>L-threonyl-[protein] + ATP = O-phospho-L-threonyl-[protein] + ADP + H(+)</text>
        <dbReference type="Rhea" id="RHEA:46608"/>
        <dbReference type="Rhea" id="RHEA-COMP:11060"/>
        <dbReference type="Rhea" id="RHEA-COMP:11605"/>
        <dbReference type="ChEBI" id="CHEBI:15378"/>
        <dbReference type="ChEBI" id="CHEBI:30013"/>
        <dbReference type="ChEBI" id="CHEBI:30616"/>
        <dbReference type="ChEBI" id="CHEBI:61977"/>
        <dbReference type="ChEBI" id="CHEBI:456216"/>
        <dbReference type="EC" id="2.7.11.1"/>
    </reaction>
</comment>
<keyword evidence="20" id="KW-1185">Reference proteome</keyword>
<gene>
    <name evidence="19" type="ORF">ECRASSUSDP1_LOCUS1652</name>
</gene>
<comment type="cofactor">
    <cofactor evidence="1">
        <name>Mg(2+)</name>
        <dbReference type="ChEBI" id="CHEBI:18420"/>
    </cofactor>
</comment>
<dbReference type="FunFam" id="1.10.510.10:FF:000571">
    <property type="entry name" value="Maternal embryonic leucine zipper kinase"/>
    <property type="match status" value="1"/>
</dbReference>
<evidence type="ECO:0000256" key="12">
    <source>
        <dbReference type="ARBA" id="ARBA00024334"/>
    </source>
</evidence>
<dbReference type="Proteomes" id="UP001295684">
    <property type="component" value="Unassembled WGS sequence"/>
</dbReference>
<dbReference type="GO" id="GO:0005509">
    <property type="term" value="F:calcium ion binding"/>
    <property type="evidence" value="ECO:0007669"/>
    <property type="project" value="InterPro"/>
</dbReference>
<dbReference type="SUPFAM" id="SSF47473">
    <property type="entry name" value="EF-hand"/>
    <property type="match status" value="1"/>
</dbReference>
<dbReference type="SMART" id="SM00220">
    <property type="entry name" value="S_TKc"/>
    <property type="match status" value="1"/>
</dbReference>
<dbReference type="EMBL" id="CAMPGE010001558">
    <property type="protein sequence ID" value="CAI2360351.1"/>
    <property type="molecule type" value="Genomic_DNA"/>
</dbReference>
<dbReference type="SMART" id="SM00054">
    <property type="entry name" value="EFh"/>
    <property type="match status" value="4"/>
</dbReference>
<evidence type="ECO:0000313" key="20">
    <source>
        <dbReference type="Proteomes" id="UP001295684"/>
    </source>
</evidence>
<dbReference type="InterPro" id="IPR017441">
    <property type="entry name" value="Protein_kinase_ATP_BS"/>
</dbReference>
<dbReference type="InterPro" id="IPR002048">
    <property type="entry name" value="EF_hand_dom"/>
</dbReference>
<evidence type="ECO:0000259" key="18">
    <source>
        <dbReference type="PROSITE" id="PS50222"/>
    </source>
</evidence>
<evidence type="ECO:0000256" key="3">
    <source>
        <dbReference type="ARBA" id="ARBA00012513"/>
    </source>
</evidence>
<dbReference type="InterPro" id="IPR008271">
    <property type="entry name" value="Ser/Thr_kinase_AS"/>
</dbReference>
<feature type="domain" description="EF-hand" evidence="18">
    <location>
        <begin position="443"/>
        <end position="478"/>
    </location>
</feature>
<feature type="domain" description="EF-hand" evidence="18">
    <location>
        <begin position="407"/>
        <end position="442"/>
    </location>
</feature>
<keyword evidence="4 16" id="KW-0723">Serine/threonine-protein kinase</keyword>
<dbReference type="SUPFAM" id="SSF56112">
    <property type="entry name" value="Protein kinase-like (PK-like)"/>
    <property type="match status" value="1"/>
</dbReference>
<keyword evidence="8 15" id="KW-0547">Nucleotide-binding</keyword>
<dbReference type="EC" id="2.7.11.1" evidence="3"/>
<evidence type="ECO:0000256" key="2">
    <source>
        <dbReference type="ARBA" id="ARBA00011245"/>
    </source>
</evidence>
<dbReference type="PROSITE" id="PS50011">
    <property type="entry name" value="PROTEIN_KINASE_DOM"/>
    <property type="match status" value="1"/>
</dbReference>
<keyword evidence="7" id="KW-0677">Repeat</keyword>
<keyword evidence="6" id="KW-0479">Metal-binding</keyword>
<dbReference type="Gene3D" id="1.10.238.10">
    <property type="entry name" value="EF-hand"/>
    <property type="match status" value="2"/>
</dbReference>
<reference evidence="19" key="1">
    <citation type="submission" date="2023-07" db="EMBL/GenBank/DDBJ databases">
        <authorList>
            <consortium name="AG Swart"/>
            <person name="Singh M."/>
            <person name="Singh A."/>
            <person name="Seah K."/>
            <person name="Emmerich C."/>
        </authorList>
    </citation>
    <scope>NUCLEOTIDE SEQUENCE</scope>
    <source>
        <strain evidence="19">DP1</strain>
    </source>
</reference>
<comment type="caution">
    <text evidence="19">The sequence shown here is derived from an EMBL/GenBank/DDBJ whole genome shotgun (WGS) entry which is preliminary data.</text>
</comment>
<feature type="binding site" evidence="15">
    <location>
        <position position="63"/>
    </location>
    <ligand>
        <name>ATP</name>
        <dbReference type="ChEBI" id="CHEBI:30616"/>
    </ligand>
</feature>
<proteinExistence type="inferred from homology"/>
<comment type="subunit">
    <text evidence="2">Monomer.</text>
</comment>
<evidence type="ECO:0000256" key="8">
    <source>
        <dbReference type="ARBA" id="ARBA00022741"/>
    </source>
</evidence>
<evidence type="ECO:0000256" key="13">
    <source>
        <dbReference type="ARBA" id="ARBA00047899"/>
    </source>
</evidence>
<evidence type="ECO:0000313" key="19">
    <source>
        <dbReference type="EMBL" id="CAI2360351.1"/>
    </source>
</evidence>
<evidence type="ECO:0000256" key="14">
    <source>
        <dbReference type="ARBA" id="ARBA00048679"/>
    </source>
</evidence>
<evidence type="ECO:0000256" key="16">
    <source>
        <dbReference type="RuleBase" id="RU000304"/>
    </source>
</evidence>
<protein>
    <recommendedName>
        <fullName evidence="3">non-specific serine/threonine protein kinase</fullName>
        <ecNumber evidence="3">2.7.11.1</ecNumber>
    </recommendedName>
</protein>
<organism evidence="19 20">
    <name type="scientific">Euplotes crassus</name>
    <dbReference type="NCBI Taxonomy" id="5936"/>
    <lineage>
        <taxon>Eukaryota</taxon>
        <taxon>Sar</taxon>
        <taxon>Alveolata</taxon>
        <taxon>Ciliophora</taxon>
        <taxon>Intramacronucleata</taxon>
        <taxon>Spirotrichea</taxon>
        <taxon>Hypotrichia</taxon>
        <taxon>Euplotida</taxon>
        <taxon>Euplotidae</taxon>
        <taxon>Moneuplotes</taxon>
    </lineage>
</organism>
<comment type="similarity">
    <text evidence="12">Belongs to the protein kinase superfamily. Ser/Thr protein kinase family. CDPK subfamily.</text>
</comment>
<keyword evidence="11 15" id="KW-0067">ATP-binding</keyword>
<dbReference type="FunFam" id="1.10.238.10:FF:000001">
    <property type="entry name" value="Calmodulin 1"/>
    <property type="match status" value="1"/>
</dbReference>
<evidence type="ECO:0000256" key="5">
    <source>
        <dbReference type="ARBA" id="ARBA00022679"/>
    </source>
</evidence>
<dbReference type="Gene3D" id="1.10.510.10">
    <property type="entry name" value="Transferase(Phosphotransferase) domain 1"/>
    <property type="match status" value="1"/>
</dbReference>
<dbReference type="Gene3D" id="3.30.200.20">
    <property type="entry name" value="Phosphorylase Kinase, domain 1"/>
    <property type="match status" value="1"/>
</dbReference>
<evidence type="ECO:0000256" key="10">
    <source>
        <dbReference type="ARBA" id="ARBA00022837"/>
    </source>
</evidence>
<evidence type="ECO:0000256" key="4">
    <source>
        <dbReference type="ARBA" id="ARBA00022527"/>
    </source>
</evidence>
<dbReference type="GO" id="GO:0004674">
    <property type="term" value="F:protein serine/threonine kinase activity"/>
    <property type="evidence" value="ECO:0007669"/>
    <property type="project" value="UniProtKB-KW"/>
</dbReference>
<dbReference type="Pfam" id="PF00069">
    <property type="entry name" value="Pkinase"/>
    <property type="match status" value="1"/>
</dbReference>
<evidence type="ECO:0000256" key="15">
    <source>
        <dbReference type="PROSITE-ProRule" id="PRU10141"/>
    </source>
</evidence>
<keyword evidence="10" id="KW-0106">Calcium</keyword>
<dbReference type="InterPro" id="IPR050205">
    <property type="entry name" value="CDPK_Ser/Thr_kinases"/>
</dbReference>
<dbReference type="PANTHER" id="PTHR24349">
    <property type="entry name" value="SERINE/THREONINE-PROTEIN KINASE"/>
    <property type="match status" value="1"/>
</dbReference>
<dbReference type="AlphaFoldDB" id="A0AAD1U1K8"/>